<dbReference type="Pfam" id="PF00535">
    <property type="entry name" value="Glycos_transf_2"/>
    <property type="match status" value="2"/>
</dbReference>
<dbReference type="PANTHER" id="PTHR43179:SF7">
    <property type="entry name" value="RHAMNOSYLTRANSFERASE WBBL"/>
    <property type="match status" value="1"/>
</dbReference>
<dbReference type="OrthoDB" id="9816564at2"/>
<sequence length="1314" mass="145701">MNILFYVEPLVERDNPLWKKGWLLDFMHRMVSSLGADDAQVHEFACVTGSALGVTARQVLGQGRVVTIGQSELIPAFGANALDAASRWYLGLNDAPVLASMAHLIAGKLGDFVPDICITFSPAPFLATAFPHAQTFHFELGMISRPPFPETIYLDPCGMFSAGMLGRFADEIQNIKPSKDAEQVVALIRERYCTARADQSNPVYAYVGETIAQFSSAILLPLQFSNFYAYDANATFKDQYDLLINVLEATPPHVAVVVCEHPEYEILRPEVIDYLTVRYPNFVWHPMFRVVYGTSHYLMPFVHGVVSVSSSVGLQAMLWRKPLVVLGHSHLDAAGDGHDIATLLTAADAPWPEQKENVLAWILTRFHLPSALLLQPRRLLAWLTHVRAASFEQYNASLASACMDDGAVLAHYQTASRTGWSSPKSSTNKLPKGYFFAALYFATTQESFNELNCLRHFGQWGTEPSVIEFQLPSVPLTALRLDPVAQPEMLMLSELRLDDAAGNVIWRWDGTEYGLGALVNIVSVPALEQRGLLLQCDNDDPQIFPSIDSATLAAASAPVTLRAVYAKAGIGVLRHNSRAMMTAIAEASLRCQLLESEREKLMLASKGQLKKIAESEGLLARFKKEKEVMSQRLGEQNRLLSEREASASDLVGEVNALRHEIAALRSSTSWRVAAPVRWVGAAFGGASPLRKGRVALYVGAARRGARAMPRMIKRQGGPAAAFRRVLSVLRHEGLHGLKLRLYRRLPADLANVMAPPVQKGSLPTAWHYRDPAFTSDIAAEIANMAAAPLFSVVTPTYNTDLRQLQAMIESVQAQWYPHWELCIADDFSSDEKTRRYLQSITDPRIKVAFQTTNGGISAASNAAAALATGDYIALLDHDDLYTPDALYKMAKCIAATGAEYIYSDEDKIDEAGRFSEPFFKPAWSPDAFMSIMYTCHLSCFSRALFERVGGFRVGYEGAQDYDLVLRMSEVWHGVAHIPEVLYHWRIHSGSIAASAEAKPYAIDSLRKAKLDALARRGLRGELEPVPQMPGQYRIKYAVDGNPKVSIIIPTRDKIDYLRRCIDSIVSKTTYLNYEIIVVDNGSEEAESLACFSQLERESMARIVDAAGPFNFSAINNKGVAAATGDYLLFLNNDTEVIEGDWLERMLGFAQLPHVGAVGARLLFEHGTLQHCGVVNLADGPGHAFYDRDPSHPYYFGRSLLDYNWLAVTAACLLVSRDKFQRVGGFNESLAIGYNDVDLCFKLYAAGYFNVVAQAARLYHYESVSRGLDDIDPAKLKRLHGEKKILYRNHPQLFGRDPFYNPNLHPNSGEFLTNW</sequence>
<feature type="domain" description="Glycosyltransferase 2-like" evidence="1">
    <location>
        <begin position="1045"/>
        <end position="1169"/>
    </location>
</feature>
<dbReference type="Proteomes" id="UP000037939">
    <property type="component" value="Unassembled WGS sequence"/>
</dbReference>
<dbReference type="RefSeq" id="WP_053939305.1">
    <property type="nucleotide sequence ID" value="NZ_LAQT01000032.1"/>
</dbReference>
<dbReference type="CDD" id="cd04186">
    <property type="entry name" value="GT_2_like_c"/>
    <property type="match status" value="1"/>
</dbReference>
<evidence type="ECO:0000313" key="3">
    <source>
        <dbReference type="Proteomes" id="UP000037939"/>
    </source>
</evidence>
<dbReference type="GO" id="GO:0016757">
    <property type="term" value="F:glycosyltransferase activity"/>
    <property type="evidence" value="ECO:0007669"/>
    <property type="project" value="UniProtKB-KW"/>
</dbReference>
<dbReference type="InterPro" id="IPR029044">
    <property type="entry name" value="Nucleotide-diphossugar_trans"/>
</dbReference>
<dbReference type="InterPro" id="IPR001173">
    <property type="entry name" value="Glyco_trans_2-like"/>
</dbReference>
<reference evidence="2 3" key="1">
    <citation type="submission" date="2015-07" db="EMBL/GenBank/DDBJ databases">
        <title>Draft genome sequence of the Amantichitinum ursilacus IGB-41, a new chitin-degrading bacterium.</title>
        <authorList>
            <person name="Kirstahler P."/>
            <person name="Guenther M."/>
            <person name="Grumaz C."/>
            <person name="Rupp S."/>
            <person name="Zibek S."/>
            <person name="Sohn K."/>
        </authorList>
    </citation>
    <scope>NUCLEOTIDE SEQUENCE [LARGE SCALE GENOMIC DNA]</scope>
    <source>
        <strain evidence="2 3">IGB-41</strain>
    </source>
</reference>
<comment type="caution">
    <text evidence="2">The sequence shown here is derived from an EMBL/GenBank/DDBJ whole genome shotgun (WGS) entry which is preliminary data.</text>
</comment>
<dbReference type="Pfam" id="PF05159">
    <property type="entry name" value="Capsule_synth"/>
    <property type="match status" value="1"/>
</dbReference>
<organism evidence="2 3">
    <name type="scientific">Amantichitinum ursilacus</name>
    <dbReference type="NCBI Taxonomy" id="857265"/>
    <lineage>
        <taxon>Bacteria</taxon>
        <taxon>Pseudomonadati</taxon>
        <taxon>Pseudomonadota</taxon>
        <taxon>Betaproteobacteria</taxon>
        <taxon>Neisseriales</taxon>
        <taxon>Chitinibacteraceae</taxon>
        <taxon>Amantichitinum</taxon>
    </lineage>
</organism>
<dbReference type="GO" id="GO:0000271">
    <property type="term" value="P:polysaccharide biosynthetic process"/>
    <property type="evidence" value="ECO:0007669"/>
    <property type="project" value="InterPro"/>
</dbReference>
<dbReference type="SUPFAM" id="SSF53448">
    <property type="entry name" value="Nucleotide-diphospho-sugar transferases"/>
    <property type="match status" value="2"/>
</dbReference>
<dbReference type="EMBL" id="LAQT01000032">
    <property type="protein sequence ID" value="KPC50100.1"/>
    <property type="molecule type" value="Genomic_DNA"/>
</dbReference>
<accession>A0A0N0GLP5</accession>
<dbReference type="InterPro" id="IPR007833">
    <property type="entry name" value="Capsule_polysaccharide_synth"/>
</dbReference>
<gene>
    <name evidence="2" type="primary">kfoC_2</name>
    <name evidence="2" type="ORF">WG78_18575</name>
</gene>
<dbReference type="GO" id="GO:0015774">
    <property type="term" value="P:polysaccharide transport"/>
    <property type="evidence" value="ECO:0007669"/>
    <property type="project" value="InterPro"/>
</dbReference>
<evidence type="ECO:0000313" key="2">
    <source>
        <dbReference type="EMBL" id="KPC50100.1"/>
    </source>
</evidence>
<keyword evidence="3" id="KW-1185">Reference proteome</keyword>
<feature type="domain" description="Glycosyltransferase 2-like" evidence="1">
    <location>
        <begin position="791"/>
        <end position="914"/>
    </location>
</feature>
<evidence type="ECO:0000259" key="1">
    <source>
        <dbReference type="Pfam" id="PF00535"/>
    </source>
</evidence>
<name>A0A0N0GLP5_9NEIS</name>
<protein>
    <submittedName>
        <fullName evidence="2">Chondroitin synthase</fullName>
    </submittedName>
</protein>
<dbReference type="STRING" id="857265.WG78_18575"/>
<proteinExistence type="predicted"/>
<dbReference type="PANTHER" id="PTHR43179">
    <property type="entry name" value="RHAMNOSYLTRANSFERASE WBBL"/>
    <property type="match status" value="1"/>
</dbReference>
<dbReference type="Gene3D" id="3.90.550.10">
    <property type="entry name" value="Spore Coat Polysaccharide Biosynthesis Protein SpsA, Chain A"/>
    <property type="match status" value="2"/>
</dbReference>
<dbReference type="PATRIC" id="fig|857265.3.peg.3801"/>
<dbReference type="CDD" id="cd04184">
    <property type="entry name" value="GT2_RfbC_Mx_like"/>
    <property type="match status" value="1"/>
</dbReference>